<evidence type="ECO:0000256" key="2">
    <source>
        <dbReference type="ARBA" id="ARBA00023015"/>
    </source>
</evidence>
<dbReference type="InterPro" id="IPR024610">
    <property type="entry name" value="ING_N_histone-binding"/>
</dbReference>
<keyword evidence="1" id="KW-0156">Chromatin regulator</keyword>
<dbReference type="Pfam" id="PF12998">
    <property type="entry name" value="ING"/>
    <property type="match status" value="1"/>
</dbReference>
<feature type="coiled-coil region" evidence="4">
    <location>
        <begin position="59"/>
        <end position="86"/>
    </location>
</feature>
<dbReference type="AlphaFoldDB" id="A0A8B8FQD1"/>
<evidence type="ECO:0000313" key="7">
    <source>
        <dbReference type="RefSeq" id="XP_025412565.1"/>
    </source>
</evidence>
<dbReference type="RefSeq" id="XP_025412565.1">
    <property type="nucleotide sequence ID" value="XM_025556780.1"/>
</dbReference>
<dbReference type="Proteomes" id="UP000694846">
    <property type="component" value="Unplaced"/>
</dbReference>
<keyword evidence="4" id="KW-0175">Coiled coil</keyword>
<keyword evidence="6" id="KW-1185">Reference proteome</keyword>
<keyword evidence="2" id="KW-0805">Transcription regulation</keyword>
<keyword evidence="3" id="KW-0804">Transcription</keyword>
<dbReference type="GO" id="GO:0006325">
    <property type="term" value="P:chromatin organization"/>
    <property type="evidence" value="ECO:0007669"/>
    <property type="project" value="UniProtKB-KW"/>
</dbReference>
<dbReference type="OrthoDB" id="5411773at2759"/>
<gene>
    <name evidence="7" type="primary">LOC112685026</name>
</gene>
<evidence type="ECO:0000256" key="4">
    <source>
        <dbReference type="SAM" id="Coils"/>
    </source>
</evidence>
<evidence type="ECO:0000259" key="5">
    <source>
        <dbReference type="SMART" id="SM01408"/>
    </source>
</evidence>
<evidence type="ECO:0000256" key="1">
    <source>
        <dbReference type="ARBA" id="ARBA00022853"/>
    </source>
</evidence>
<sequence>MFYLEDFMEKLELMPREMQNRLKEIRDLDAQVEDTMNHVKCDVETLFSNADQLNSRVLKSEFQAIMKEGENAIKKSENKIQAANQMQKLMTKYLNRLDHELQSFKKELDTNNSGITELIEKRVLDSEEGNYTNEKKNKYQPKRYIFEGKNLNKTILTYRIWLFAQTSY</sequence>
<organism evidence="6 7">
    <name type="scientific">Sipha flava</name>
    <name type="common">yellow sugarcane aphid</name>
    <dbReference type="NCBI Taxonomy" id="143950"/>
    <lineage>
        <taxon>Eukaryota</taxon>
        <taxon>Metazoa</taxon>
        <taxon>Ecdysozoa</taxon>
        <taxon>Arthropoda</taxon>
        <taxon>Hexapoda</taxon>
        <taxon>Insecta</taxon>
        <taxon>Pterygota</taxon>
        <taxon>Neoptera</taxon>
        <taxon>Paraneoptera</taxon>
        <taxon>Hemiptera</taxon>
        <taxon>Sternorrhyncha</taxon>
        <taxon>Aphidomorpha</taxon>
        <taxon>Aphidoidea</taxon>
        <taxon>Aphididae</taxon>
        <taxon>Sipha</taxon>
    </lineage>
</organism>
<dbReference type="PANTHER" id="PTHR10333">
    <property type="entry name" value="INHIBITOR OF GROWTH PROTEIN"/>
    <property type="match status" value="1"/>
</dbReference>
<dbReference type="GO" id="GO:0035267">
    <property type="term" value="C:NuA4 histone acetyltransferase complex"/>
    <property type="evidence" value="ECO:0007669"/>
    <property type="project" value="TreeGrafter"/>
</dbReference>
<dbReference type="Gene3D" id="6.10.140.1740">
    <property type="match status" value="1"/>
</dbReference>
<feature type="domain" description="Inhibitor of growth protein N-terminal histone-binding" evidence="5">
    <location>
        <begin position="3"/>
        <end position="104"/>
    </location>
</feature>
<reference evidence="7" key="1">
    <citation type="submission" date="2025-08" db="UniProtKB">
        <authorList>
            <consortium name="RefSeq"/>
        </authorList>
    </citation>
    <scope>IDENTIFICATION</scope>
    <source>
        <tissue evidence="7">Whole body</tissue>
    </source>
</reference>
<dbReference type="PANTHER" id="PTHR10333:SF103">
    <property type="entry name" value="INHIBITOR OF GROWTH PROTEIN 3"/>
    <property type="match status" value="1"/>
</dbReference>
<evidence type="ECO:0000313" key="6">
    <source>
        <dbReference type="Proteomes" id="UP000694846"/>
    </source>
</evidence>
<protein>
    <submittedName>
        <fullName evidence="7">Inhibitor of growth protein 3-like</fullName>
    </submittedName>
</protein>
<proteinExistence type="predicted"/>
<evidence type="ECO:0000256" key="3">
    <source>
        <dbReference type="ARBA" id="ARBA00023163"/>
    </source>
</evidence>
<dbReference type="InterPro" id="IPR028651">
    <property type="entry name" value="ING_fam"/>
</dbReference>
<accession>A0A8B8FQD1</accession>
<dbReference type="SMART" id="SM01408">
    <property type="entry name" value="ING"/>
    <property type="match status" value="1"/>
</dbReference>
<name>A0A8B8FQD1_9HEMI</name>
<dbReference type="GeneID" id="112685026"/>